<name>A0A2I0IDS5_PUNGR</name>
<gene>
    <name evidence="1" type="ORF">CRG98_037458</name>
</gene>
<keyword evidence="2" id="KW-1185">Reference proteome</keyword>
<dbReference type="EMBL" id="PGOL01003227">
    <property type="protein sequence ID" value="PKI42142.1"/>
    <property type="molecule type" value="Genomic_DNA"/>
</dbReference>
<protein>
    <submittedName>
        <fullName evidence="1">Uncharacterized protein</fullName>
    </submittedName>
</protein>
<accession>A0A2I0IDS5</accession>
<reference evidence="1 2" key="1">
    <citation type="submission" date="2017-11" db="EMBL/GenBank/DDBJ databases">
        <title>De-novo sequencing of pomegranate (Punica granatum L.) genome.</title>
        <authorList>
            <person name="Akparov Z."/>
            <person name="Amiraslanov A."/>
            <person name="Hajiyeva S."/>
            <person name="Abbasov M."/>
            <person name="Kaur K."/>
            <person name="Hamwieh A."/>
            <person name="Solovyev V."/>
            <person name="Salamov A."/>
            <person name="Braich B."/>
            <person name="Kosarev P."/>
            <person name="Mahmoud A."/>
            <person name="Hajiyev E."/>
            <person name="Babayeva S."/>
            <person name="Izzatullayeva V."/>
            <person name="Mammadov A."/>
            <person name="Mammadov A."/>
            <person name="Sharifova S."/>
            <person name="Ojaghi J."/>
            <person name="Eynullazada K."/>
            <person name="Bayramov B."/>
            <person name="Abdulazimova A."/>
            <person name="Shahmuradov I."/>
        </authorList>
    </citation>
    <scope>NUCLEOTIDE SEQUENCE [LARGE SCALE GENOMIC DNA]</scope>
    <source>
        <strain evidence="2">cv. AG2017</strain>
        <tissue evidence="1">Leaf</tissue>
    </source>
</reference>
<dbReference type="Proteomes" id="UP000233551">
    <property type="component" value="Unassembled WGS sequence"/>
</dbReference>
<dbReference type="AlphaFoldDB" id="A0A2I0IDS5"/>
<proteinExistence type="predicted"/>
<evidence type="ECO:0000313" key="2">
    <source>
        <dbReference type="Proteomes" id="UP000233551"/>
    </source>
</evidence>
<sequence>MVVVWFQTYRVDPYSPAKFTKNRVRLENRPDWAVFGSDITTLSPDGVLRQGCIDEEVTKALMKMECGRGRLKIFCLGKLIKRARERTTMGRVTAALGQPVGPTVIEGRSGQSLGLD</sequence>
<organism evidence="1 2">
    <name type="scientific">Punica granatum</name>
    <name type="common">Pomegranate</name>
    <dbReference type="NCBI Taxonomy" id="22663"/>
    <lineage>
        <taxon>Eukaryota</taxon>
        <taxon>Viridiplantae</taxon>
        <taxon>Streptophyta</taxon>
        <taxon>Embryophyta</taxon>
        <taxon>Tracheophyta</taxon>
        <taxon>Spermatophyta</taxon>
        <taxon>Magnoliopsida</taxon>
        <taxon>eudicotyledons</taxon>
        <taxon>Gunneridae</taxon>
        <taxon>Pentapetalae</taxon>
        <taxon>rosids</taxon>
        <taxon>malvids</taxon>
        <taxon>Myrtales</taxon>
        <taxon>Lythraceae</taxon>
        <taxon>Punica</taxon>
    </lineage>
</organism>
<evidence type="ECO:0000313" key="1">
    <source>
        <dbReference type="EMBL" id="PKI42142.1"/>
    </source>
</evidence>
<comment type="caution">
    <text evidence="1">The sequence shown here is derived from an EMBL/GenBank/DDBJ whole genome shotgun (WGS) entry which is preliminary data.</text>
</comment>